<evidence type="ECO:0000313" key="2">
    <source>
        <dbReference type="Proteomes" id="UP000586454"/>
    </source>
</evidence>
<proteinExistence type="predicted"/>
<dbReference type="InterPro" id="IPR010181">
    <property type="entry name" value="CGCAxxGCC_motif"/>
</dbReference>
<dbReference type="Proteomes" id="UP000586454">
    <property type="component" value="Unassembled WGS sequence"/>
</dbReference>
<gene>
    <name evidence="1" type="ORF">PEPNEM18_01590</name>
</gene>
<dbReference type="Pfam" id="PF09719">
    <property type="entry name" value="C_GCAxxG_C_C"/>
    <property type="match status" value="1"/>
</dbReference>
<protein>
    <recommendedName>
        <fullName evidence="3">C_GCAxxG_C_C family protein</fullName>
    </recommendedName>
</protein>
<evidence type="ECO:0008006" key="3">
    <source>
        <dbReference type="Google" id="ProtNLM"/>
    </source>
</evidence>
<dbReference type="EMBL" id="CAIJCS010000028">
    <property type="protein sequence ID" value="CAC9935727.1"/>
    <property type="molecule type" value="Genomic_DNA"/>
</dbReference>
<evidence type="ECO:0000313" key="1">
    <source>
        <dbReference type="EMBL" id="CAC9935727.1"/>
    </source>
</evidence>
<sequence length="128" mass="13199">MSFEERALKAVEFKESGRFNCTQAVLKAFEDRMGVDMDSALLLSTGFAAGMGAMEATCGALVGAVMVAGALTNGIATPRAAAQILRAFDLRSGATVCKDLKGKDTGVVLCSCSDCVKNAVLALGDVLD</sequence>
<accession>A0A6V6Y714</accession>
<comment type="caution">
    <text evidence="1">The sequence shown here is derived from an EMBL/GenBank/DDBJ whole genome shotgun (WGS) entry which is preliminary data.</text>
</comment>
<dbReference type="RefSeq" id="WP_180500846.1">
    <property type="nucleotide sequence ID" value="NZ_CAIJCS010000028.1"/>
</dbReference>
<dbReference type="AlphaFoldDB" id="A0A6V6Y714"/>
<organism evidence="1 2">
    <name type="scientific">Aedoeadaptatus nemausensis</name>
    <dbReference type="NCBI Taxonomy" id="2582829"/>
    <lineage>
        <taxon>Bacteria</taxon>
        <taxon>Bacillati</taxon>
        <taxon>Bacillota</taxon>
        <taxon>Tissierellia</taxon>
        <taxon>Tissierellales</taxon>
        <taxon>Peptoniphilaceae</taxon>
        <taxon>Aedoeadaptatus</taxon>
    </lineage>
</organism>
<reference evidence="1 2" key="1">
    <citation type="submission" date="2020-06" db="EMBL/GenBank/DDBJ databases">
        <authorList>
            <person name="Criscuolo A."/>
        </authorList>
    </citation>
    <scope>NUCLEOTIDE SEQUENCE [LARGE SCALE GENOMIC DNA]</scope>
    <source>
        <strain evidence="1">1804121828</strain>
    </source>
</reference>
<keyword evidence="2" id="KW-1185">Reference proteome</keyword>
<name>A0A6V6Y714_9FIRM</name>